<evidence type="ECO:0000313" key="3">
    <source>
        <dbReference type="EMBL" id="CAF4212335.1"/>
    </source>
</evidence>
<proteinExistence type="predicted"/>
<protein>
    <submittedName>
        <fullName evidence="3">Uncharacterized protein</fullName>
    </submittedName>
</protein>
<feature type="region of interest" description="Disordered" evidence="1">
    <location>
        <begin position="97"/>
        <end position="116"/>
    </location>
</feature>
<name>A0A820C9E2_9BILA</name>
<dbReference type="AlphaFoldDB" id="A0A820C9E2"/>
<feature type="compositionally biased region" description="Polar residues" evidence="1">
    <location>
        <begin position="102"/>
        <end position="116"/>
    </location>
</feature>
<comment type="caution">
    <text evidence="3">The sequence shown here is derived from an EMBL/GenBank/DDBJ whole genome shotgun (WGS) entry which is preliminary data.</text>
</comment>
<dbReference type="EMBL" id="CAJNRG010001269">
    <property type="protein sequence ID" value="CAF2031465.1"/>
    <property type="molecule type" value="Genomic_DNA"/>
</dbReference>
<dbReference type="EMBL" id="CAJOBF010006664">
    <property type="protein sequence ID" value="CAF4212335.1"/>
    <property type="molecule type" value="Genomic_DNA"/>
</dbReference>
<dbReference type="Proteomes" id="UP000663887">
    <property type="component" value="Unassembled WGS sequence"/>
</dbReference>
<dbReference type="Proteomes" id="UP000663842">
    <property type="component" value="Unassembled WGS sequence"/>
</dbReference>
<reference evidence="3" key="1">
    <citation type="submission" date="2021-02" db="EMBL/GenBank/DDBJ databases">
        <authorList>
            <person name="Nowell W R."/>
        </authorList>
    </citation>
    <scope>NUCLEOTIDE SEQUENCE</scope>
</reference>
<accession>A0A820C9E2</accession>
<evidence type="ECO:0000313" key="2">
    <source>
        <dbReference type="EMBL" id="CAF2031465.1"/>
    </source>
</evidence>
<gene>
    <name evidence="3" type="ORF">UXM345_LOCUS28627</name>
    <name evidence="2" type="ORF">XDN619_LOCUS5102</name>
</gene>
<sequence length="177" mass="20281">MNHQESDSYFYAIFKPFYKLFVKYWLNHSDYKPCGVCCSHALVIDGNQKLRRRICFDKSNTIATAEISAITISCDQTPLYGSLYCAIHSCSERTESFDNENNESSKQTPRSATSNTLKINEQHLSTKNILIQHEPTSCSTFKKMPNEYIDKCLRSLSVIVYVTNCNVVVAFTEIFRS</sequence>
<evidence type="ECO:0000256" key="1">
    <source>
        <dbReference type="SAM" id="MobiDB-lite"/>
    </source>
</evidence>
<evidence type="ECO:0000313" key="4">
    <source>
        <dbReference type="Proteomes" id="UP000663842"/>
    </source>
</evidence>
<organism evidence="3 4">
    <name type="scientific">Rotaria magnacalcarata</name>
    <dbReference type="NCBI Taxonomy" id="392030"/>
    <lineage>
        <taxon>Eukaryota</taxon>
        <taxon>Metazoa</taxon>
        <taxon>Spiralia</taxon>
        <taxon>Gnathifera</taxon>
        <taxon>Rotifera</taxon>
        <taxon>Eurotatoria</taxon>
        <taxon>Bdelloidea</taxon>
        <taxon>Philodinida</taxon>
        <taxon>Philodinidae</taxon>
        <taxon>Rotaria</taxon>
    </lineage>
</organism>